<evidence type="ECO:0000256" key="1">
    <source>
        <dbReference type="SAM" id="MobiDB-lite"/>
    </source>
</evidence>
<evidence type="ECO:0000313" key="3">
    <source>
        <dbReference type="Proteomes" id="UP000434925"/>
    </source>
</evidence>
<feature type="compositionally biased region" description="Basic and acidic residues" evidence="1">
    <location>
        <begin position="10"/>
        <end position="20"/>
    </location>
</feature>
<reference evidence="2 3" key="1">
    <citation type="submission" date="2019-09" db="EMBL/GenBank/DDBJ databases">
        <title>Draft genome sequences of 48 bacterial type strains from the CCUG.</title>
        <authorList>
            <person name="Tunovic T."/>
            <person name="Pineiro-Iglesias B."/>
            <person name="Unosson C."/>
            <person name="Inganas E."/>
            <person name="Ohlen M."/>
            <person name="Cardew S."/>
            <person name="Jensie-Markopoulos S."/>
            <person name="Salva-Serra F."/>
            <person name="Jaen-Luchoro D."/>
            <person name="Karlsson R."/>
            <person name="Svensson-Stadler L."/>
            <person name="Chun J."/>
            <person name="Moore E."/>
        </authorList>
    </citation>
    <scope>NUCLEOTIDE SEQUENCE [LARGE SCALE GENOMIC DNA]</scope>
    <source>
        <strain evidence="2 3">CCUG 51522</strain>
    </source>
</reference>
<evidence type="ECO:0000313" key="2">
    <source>
        <dbReference type="EMBL" id="KAB0502030.1"/>
    </source>
</evidence>
<comment type="caution">
    <text evidence="2">The sequence shown here is derived from an EMBL/GenBank/DDBJ whole genome shotgun (WGS) entry which is preliminary data.</text>
</comment>
<name>A0A7V7TKK2_9PSED</name>
<proteinExistence type="predicted"/>
<dbReference type="Proteomes" id="UP000434925">
    <property type="component" value="Unassembled WGS sequence"/>
</dbReference>
<gene>
    <name evidence="2" type="ORF">F7R14_20305</name>
</gene>
<accession>A0A7V7TKK2</accession>
<feature type="region of interest" description="Disordered" evidence="1">
    <location>
        <begin position="1"/>
        <end position="35"/>
    </location>
</feature>
<organism evidence="2 3">
    <name type="scientific">Pseudomonas lini</name>
    <dbReference type="NCBI Taxonomy" id="163011"/>
    <lineage>
        <taxon>Bacteria</taxon>
        <taxon>Pseudomonadati</taxon>
        <taxon>Pseudomonadota</taxon>
        <taxon>Gammaproteobacteria</taxon>
        <taxon>Pseudomonadales</taxon>
        <taxon>Pseudomonadaceae</taxon>
        <taxon>Pseudomonas</taxon>
    </lineage>
</organism>
<protein>
    <submittedName>
        <fullName evidence="2">Uncharacterized protein</fullName>
    </submittedName>
</protein>
<sequence length="124" mass="13706">MRIDPSSGSDRTDKADDFLAKSHSRTQDPGVRFEGWRGLPKINQASPREAGHKPAFLMPERYALTCSPLQMGRVQTAILRDSVAPGRGATPVDGWPVSRTDVIFGSLYEPNSIFNRLIPVLLSR</sequence>
<dbReference type="AlphaFoldDB" id="A0A7V7TKK2"/>
<dbReference type="EMBL" id="VZPO01000008">
    <property type="protein sequence ID" value="KAB0502030.1"/>
    <property type="molecule type" value="Genomic_DNA"/>
</dbReference>